<dbReference type="VEuPathDB" id="TriTrypDB:Lsey_0004_0470"/>
<dbReference type="InterPro" id="IPR052695">
    <property type="entry name" value="Kinetoplast-DNA-binding"/>
</dbReference>
<feature type="compositionally biased region" description="Polar residues" evidence="2">
    <location>
        <begin position="340"/>
        <end position="357"/>
    </location>
</feature>
<keyword evidence="5" id="KW-1185">Reference proteome</keyword>
<protein>
    <recommendedName>
        <fullName evidence="3">HMG box domain-containing protein</fullName>
    </recommendedName>
</protein>
<dbReference type="SUPFAM" id="SSF47095">
    <property type="entry name" value="HMG-box"/>
    <property type="match status" value="1"/>
</dbReference>
<evidence type="ECO:0000256" key="2">
    <source>
        <dbReference type="SAM" id="MobiDB-lite"/>
    </source>
</evidence>
<dbReference type="InterPro" id="IPR009071">
    <property type="entry name" value="HMG_box_dom"/>
</dbReference>
<sequence>MYRLTILQCAAKKKVFELFCREQLLVNYSLRELSPAGRRAVMTEMFKELPEETVQDLKQRATIEESRLEALKRAAAAFKPVTPYEFFVKEQWNNPALCSSANPRDREVRLLQVYESLPDKAKEALAARAERFNAEHSKLPEAPPLPVIPVIKKKAVPVKSKKKTRKKKKKQLTSSSATKPKKAETTNAAEEQTDKKTAKVMNRPRRPLSPYSIFVKEQMASVQLLAPKERMRVIGERWRSLTNEERERRLAAARMKIASETVPETETETAGEASKQEGSAAASPVTSSPVPVAATEPSVMTSASSSPPGSPPQSSNADSEQVAASSSSPAPTEAIAGAASSATSRPPNSTFRSTPPA</sequence>
<feature type="region of interest" description="Disordered" evidence="2">
    <location>
        <begin position="156"/>
        <end position="204"/>
    </location>
</feature>
<dbReference type="GO" id="GO:0003677">
    <property type="term" value="F:DNA binding"/>
    <property type="evidence" value="ECO:0007669"/>
    <property type="project" value="UniProtKB-UniRule"/>
</dbReference>
<feature type="compositionally biased region" description="Basic residues" evidence="2">
    <location>
        <begin position="156"/>
        <end position="171"/>
    </location>
</feature>
<dbReference type="PANTHER" id="PTHR37564:SF5">
    <property type="entry name" value="KINETOPLAST DNA-ASSOCIATED PROTEIN"/>
    <property type="match status" value="1"/>
</dbReference>
<dbReference type="CDD" id="cd00084">
    <property type="entry name" value="HMG-box_SF"/>
    <property type="match status" value="1"/>
</dbReference>
<dbReference type="PANTHER" id="PTHR37564">
    <property type="entry name" value="KINETOPLAST DNA-ASSOCIATED PROTEIN"/>
    <property type="match status" value="1"/>
</dbReference>
<keyword evidence="1" id="KW-0539">Nucleus</keyword>
<dbReference type="Gene3D" id="1.10.30.10">
    <property type="entry name" value="High mobility group box domain"/>
    <property type="match status" value="1"/>
</dbReference>
<proteinExistence type="predicted"/>
<evidence type="ECO:0000313" key="5">
    <source>
        <dbReference type="Proteomes" id="UP000038009"/>
    </source>
</evidence>
<evidence type="ECO:0000256" key="1">
    <source>
        <dbReference type="PROSITE-ProRule" id="PRU00267"/>
    </source>
</evidence>
<gene>
    <name evidence="4" type="ORF">ABL78_0319</name>
</gene>
<accession>A0A0N0P908</accession>
<keyword evidence="1" id="KW-0238">DNA-binding</keyword>
<name>A0A0N0P908_LEPSE</name>
<dbReference type="InterPro" id="IPR036910">
    <property type="entry name" value="HMG_box_dom_sf"/>
</dbReference>
<evidence type="ECO:0000313" key="4">
    <source>
        <dbReference type="EMBL" id="KPI90559.1"/>
    </source>
</evidence>
<dbReference type="AlphaFoldDB" id="A0A0N0P908"/>
<dbReference type="EMBL" id="LJSK01000004">
    <property type="protein sequence ID" value="KPI90559.1"/>
    <property type="molecule type" value="Genomic_DNA"/>
</dbReference>
<dbReference type="OrthoDB" id="1919336at2759"/>
<dbReference type="Proteomes" id="UP000038009">
    <property type="component" value="Unassembled WGS sequence"/>
</dbReference>
<feature type="region of interest" description="Disordered" evidence="2">
    <location>
        <begin position="243"/>
        <end position="357"/>
    </location>
</feature>
<feature type="DNA-binding region" description="HMG box" evidence="1">
    <location>
        <begin position="204"/>
        <end position="254"/>
    </location>
</feature>
<comment type="caution">
    <text evidence="4">The sequence shown here is derived from an EMBL/GenBank/DDBJ whole genome shotgun (WGS) entry which is preliminary data.</text>
</comment>
<dbReference type="GO" id="GO:0005634">
    <property type="term" value="C:nucleus"/>
    <property type="evidence" value="ECO:0007669"/>
    <property type="project" value="UniProtKB-UniRule"/>
</dbReference>
<dbReference type="OMA" id="EMRTEQY"/>
<dbReference type="PROSITE" id="PS50118">
    <property type="entry name" value="HMG_BOX_2"/>
    <property type="match status" value="1"/>
</dbReference>
<reference evidence="4 5" key="1">
    <citation type="journal article" date="2015" name="PLoS Pathog.">
        <title>Leptomonas seymouri: Adaptations to the Dixenous Life Cycle Analyzed by Genome Sequencing, Transcriptome Profiling and Co-infection with Leishmania donovani.</title>
        <authorList>
            <person name="Kraeva N."/>
            <person name="Butenko A."/>
            <person name="Hlavacova J."/>
            <person name="Kostygov A."/>
            <person name="Myskova J."/>
            <person name="Grybchuk D."/>
            <person name="Lestinova T."/>
            <person name="Votypka J."/>
            <person name="Volf P."/>
            <person name="Opperdoes F."/>
            <person name="Flegontov P."/>
            <person name="Lukes J."/>
            <person name="Yurchenko V."/>
        </authorList>
    </citation>
    <scope>NUCLEOTIDE SEQUENCE [LARGE SCALE GENOMIC DNA]</scope>
    <source>
        <strain evidence="4 5">ATCC 30220</strain>
    </source>
</reference>
<feature type="compositionally biased region" description="Low complexity" evidence="2">
    <location>
        <begin position="279"/>
        <end position="315"/>
    </location>
</feature>
<dbReference type="SMR" id="A0A0N0P908"/>
<organism evidence="4 5">
    <name type="scientific">Leptomonas seymouri</name>
    <dbReference type="NCBI Taxonomy" id="5684"/>
    <lineage>
        <taxon>Eukaryota</taxon>
        <taxon>Discoba</taxon>
        <taxon>Euglenozoa</taxon>
        <taxon>Kinetoplastea</taxon>
        <taxon>Metakinetoplastina</taxon>
        <taxon>Trypanosomatida</taxon>
        <taxon>Trypanosomatidae</taxon>
        <taxon>Leishmaniinae</taxon>
        <taxon>Leptomonas</taxon>
    </lineage>
</organism>
<feature type="domain" description="HMG box" evidence="3">
    <location>
        <begin position="204"/>
        <end position="254"/>
    </location>
</feature>
<evidence type="ECO:0000259" key="3">
    <source>
        <dbReference type="PROSITE" id="PS50118"/>
    </source>
</evidence>